<organism evidence="2 3">
    <name type="scientific">Powellomyces hirtus</name>
    <dbReference type="NCBI Taxonomy" id="109895"/>
    <lineage>
        <taxon>Eukaryota</taxon>
        <taxon>Fungi</taxon>
        <taxon>Fungi incertae sedis</taxon>
        <taxon>Chytridiomycota</taxon>
        <taxon>Chytridiomycota incertae sedis</taxon>
        <taxon>Chytridiomycetes</taxon>
        <taxon>Spizellomycetales</taxon>
        <taxon>Powellomycetaceae</taxon>
        <taxon>Powellomyces</taxon>
    </lineage>
</organism>
<dbReference type="EMBL" id="QEAQ01000130">
    <property type="protein sequence ID" value="TPX55061.1"/>
    <property type="molecule type" value="Genomic_DNA"/>
</dbReference>
<accession>A0A507DUA8</accession>
<proteinExistence type="predicted"/>
<feature type="compositionally biased region" description="Acidic residues" evidence="1">
    <location>
        <begin position="152"/>
        <end position="164"/>
    </location>
</feature>
<dbReference type="AlphaFoldDB" id="A0A507DUA8"/>
<evidence type="ECO:0000313" key="2">
    <source>
        <dbReference type="EMBL" id="TPX55061.1"/>
    </source>
</evidence>
<protein>
    <submittedName>
        <fullName evidence="2">Uncharacterized protein</fullName>
    </submittedName>
</protein>
<comment type="caution">
    <text evidence="2">The sequence shown here is derived from an EMBL/GenBank/DDBJ whole genome shotgun (WGS) entry which is preliminary data.</text>
</comment>
<gene>
    <name evidence="2" type="ORF">PhCBS80983_g05631</name>
</gene>
<feature type="region of interest" description="Disordered" evidence="1">
    <location>
        <begin position="144"/>
        <end position="164"/>
    </location>
</feature>
<keyword evidence="3" id="KW-1185">Reference proteome</keyword>
<sequence length="164" mass="18687">MNGRQSFLLNDIKTTIRNGGNVTHILNVKISNEGPNKIGTRVRQRVFQLIKDKQLIQQVNDIPIAVTWKSSAKLSSAYYHSNNPMFTDMVIKRHTKLLLEYIIREIDGEFNNVFSTGTTGLAFMVTKPLTREVAVDDYEDVRLSDLSTEPRGDEDEIDETDEQV</sequence>
<evidence type="ECO:0000256" key="1">
    <source>
        <dbReference type="SAM" id="MobiDB-lite"/>
    </source>
</evidence>
<reference evidence="2 3" key="1">
    <citation type="journal article" date="2019" name="Sci. Rep.">
        <title>Comparative genomics of chytrid fungi reveal insights into the obligate biotrophic and pathogenic lifestyle of Synchytrium endobioticum.</title>
        <authorList>
            <person name="van de Vossenberg B.T.L.H."/>
            <person name="Warris S."/>
            <person name="Nguyen H.D.T."/>
            <person name="van Gent-Pelzer M.P.E."/>
            <person name="Joly D.L."/>
            <person name="van de Geest H.C."/>
            <person name="Bonants P.J.M."/>
            <person name="Smith D.S."/>
            <person name="Levesque C.A."/>
            <person name="van der Lee T.A.J."/>
        </authorList>
    </citation>
    <scope>NUCLEOTIDE SEQUENCE [LARGE SCALE GENOMIC DNA]</scope>
    <source>
        <strain evidence="2 3">CBS 809.83</strain>
    </source>
</reference>
<dbReference type="Proteomes" id="UP000318582">
    <property type="component" value="Unassembled WGS sequence"/>
</dbReference>
<evidence type="ECO:0000313" key="3">
    <source>
        <dbReference type="Proteomes" id="UP000318582"/>
    </source>
</evidence>
<name>A0A507DUA8_9FUNG</name>